<evidence type="ECO:0000313" key="3">
    <source>
        <dbReference type="Proteomes" id="UP000619293"/>
    </source>
</evidence>
<organism evidence="2 3">
    <name type="scientific">Catellatospora chokoriensis</name>
    <dbReference type="NCBI Taxonomy" id="310353"/>
    <lineage>
        <taxon>Bacteria</taxon>
        <taxon>Bacillati</taxon>
        <taxon>Actinomycetota</taxon>
        <taxon>Actinomycetes</taxon>
        <taxon>Micromonosporales</taxon>
        <taxon>Micromonosporaceae</taxon>
        <taxon>Catellatospora</taxon>
    </lineage>
</organism>
<accession>A0A8J3NVY5</accession>
<dbReference type="AlphaFoldDB" id="A0A8J3NVY5"/>
<name>A0A8J3NVY5_9ACTN</name>
<evidence type="ECO:0000256" key="1">
    <source>
        <dbReference type="SAM" id="MobiDB-lite"/>
    </source>
</evidence>
<feature type="region of interest" description="Disordered" evidence="1">
    <location>
        <begin position="464"/>
        <end position="543"/>
    </location>
</feature>
<dbReference type="EMBL" id="BONG01000097">
    <property type="protein sequence ID" value="GIF94438.1"/>
    <property type="molecule type" value="Genomic_DNA"/>
</dbReference>
<protein>
    <submittedName>
        <fullName evidence="2">Transposase</fullName>
    </submittedName>
</protein>
<proteinExistence type="predicted"/>
<reference evidence="2 3" key="1">
    <citation type="submission" date="2021-01" db="EMBL/GenBank/DDBJ databases">
        <title>Whole genome shotgun sequence of Catellatospora chokoriensis NBRC 107358.</title>
        <authorList>
            <person name="Komaki H."/>
            <person name="Tamura T."/>
        </authorList>
    </citation>
    <scope>NUCLEOTIDE SEQUENCE [LARGE SCALE GENOMIC DNA]</scope>
    <source>
        <strain evidence="2 3">NBRC 107358</strain>
    </source>
</reference>
<gene>
    <name evidence="2" type="ORF">Cch02nite_78820</name>
</gene>
<feature type="compositionally biased region" description="Basic residues" evidence="1">
    <location>
        <begin position="464"/>
        <end position="474"/>
    </location>
</feature>
<feature type="compositionally biased region" description="Basic and acidic residues" evidence="1">
    <location>
        <begin position="475"/>
        <end position="485"/>
    </location>
</feature>
<comment type="caution">
    <text evidence="2">The sequence shown here is derived from an EMBL/GenBank/DDBJ whole genome shotgun (WGS) entry which is preliminary data.</text>
</comment>
<keyword evidence="3" id="KW-1185">Reference proteome</keyword>
<sequence>MTAGFPRVLRPVAAPFVATGPSGVAVRDRLKHLTPADAHVLALIGQHLGGLASADLQARCRDGHEHDADRWAARKRSLTGVSSSRWAGAITRASHDQWALARRNLDAHIRALEAGMAILGHRLAQPLGQPGAKHAPGGYRSRQEWFGKSRRLAMLRDRHTAAVKDWRDGRVRVVRGGRRLANTRHHLDQAGLTEAQWRQRWQAARRFLSADGETGKRYGNETIRVTPDGQVSIKLPVPLAHLANTAHGRYTLPGRVVFAHRGAGWRDRVEANLAVAYRIHYDPQRGRWYLTASWQQPQVQTIPLAAARAAGMVGVDMNADHLAAWLLDVHGNPVGDPRRFGYDLSGGADRRDAQIRHAITGLLHYAKRAGVTAIAVEDLDFTGEKSREKHGRRRRFRQLISGMPTGRLKARLVSMAAAVGLAVVAVDPAYTSKWGAEHWQQPMATPRRKPTRHDGAAIAIARRALGHRIRRRTPPPRDDQSDRCGHRSVQARPGVPGREGPRPGAPGSRTRCAPPDTAVKAGDQRAQHRSGHTAAHTQLMHSH</sequence>
<evidence type="ECO:0000313" key="2">
    <source>
        <dbReference type="EMBL" id="GIF94438.1"/>
    </source>
</evidence>
<dbReference type="Proteomes" id="UP000619293">
    <property type="component" value="Unassembled WGS sequence"/>
</dbReference>